<name>A0ABY7BT53_9MOLU</name>
<evidence type="ECO:0000313" key="3">
    <source>
        <dbReference type="EMBL" id="WAN63498.1"/>
    </source>
</evidence>
<organism evidence="3 4">
    <name type="scientific">Candidatus Phytoplasma rubi</name>
    <dbReference type="NCBI Taxonomy" id="399025"/>
    <lineage>
        <taxon>Bacteria</taxon>
        <taxon>Bacillati</taxon>
        <taxon>Mycoplasmatota</taxon>
        <taxon>Mollicutes</taxon>
        <taxon>Acholeplasmatales</taxon>
        <taxon>Acholeplasmataceae</taxon>
        <taxon>Candidatus Phytoplasma</taxon>
        <taxon>16SrV (Elm yellows group)</taxon>
    </lineage>
</organism>
<evidence type="ECO:0000313" key="4">
    <source>
        <dbReference type="Proteomes" id="UP001164727"/>
    </source>
</evidence>
<protein>
    <submittedName>
        <fullName evidence="3">DNA double-strand break repair protein Rad50</fullName>
    </submittedName>
</protein>
<keyword evidence="1" id="KW-0175">Coiled coil</keyword>
<dbReference type="PANTHER" id="PTHR43941">
    <property type="entry name" value="STRUCTURAL MAINTENANCE OF CHROMOSOMES PROTEIN 2"/>
    <property type="match status" value="1"/>
</dbReference>
<feature type="coiled-coil region" evidence="1">
    <location>
        <begin position="260"/>
        <end position="318"/>
    </location>
</feature>
<keyword evidence="2" id="KW-1133">Transmembrane helix</keyword>
<feature type="transmembrane region" description="Helical" evidence="2">
    <location>
        <begin position="12"/>
        <end position="34"/>
    </location>
</feature>
<evidence type="ECO:0000256" key="2">
    <source>
        <dbReference type="SAM" id="Phobius"/>
    </source>
</evidence>
<dbReference type="EMBL" id="CP114006">
    <property type="protein sequence ID" value="WAN63498.1"/>
    <property type="molecule type" value="Genomic_DNA"/>
</dbReference>
<dbReference type="RefSeq" id="WP_268849698.1">
    <property type="nucleotide sequence ID" value="NZ_CP114006.1"/>
</dbReference>
<gene>
    <name evidence="3" type="ORF">RS022_06640</name>
</gene>
<keyword evidence="2" id="KW-0472">Membrane</keyword>
<feature type="coiled-coil region" evidence="1">
    <location>
        <begin position="404"/>
        <end position="483"/>
    </location>
</feature>
<reference evidence="3 4" key="1">
    <citation type="journal article" date="2023" name="Microbiol. Resour. Announc.">
        <title>Complete Genome of 'Candidatus Phytoplasma rubi' RS, a Phytopathogenic Bacterium Associated with Rubus Stunt Disease.</title>
        <authorList>
            <person name="Duckeck D."/>
            <person name="Zubert C."/>
            <person name="Bohm J.W."/>
            <person name="Carminati G."/>
            <person name="Schneider B."/>
            <person name="Kube M."/>
        </authorList>
    </citation>
    <scope>NUCLEOTIDE SEQUENCE [LARGE SCALE GENOMIC DNA]</scope>
    <source>
        <strain evidence="3 4">RS</strain>
    </source>
</reference>
<feature type="transmembrane region" description="Helical" evidence="2">
    <location>
        <begin position="46"/>
        <end position="65"/>
    </location>
</feature>
<keyword evidence="2" id="KW-0812">Transmembrane</keyword>
<keyword evidence="4" id="KW-1185">Reference proteome</keyword>
<proteinExistence type="predicted"/>
<dbReference type="Proteomes" id="UP001164727">
    <property type="component" value="Chromosome"/>
</dbReference>
<sequence length="540" mass="64304">MLSTLDLFKSYFTFQSYFTWFLLASILFGGFLFFKIKNYRTHTTTWKGYLIYFLIIIGCLSFIYLCFFHQPKESSSKYLGQLINEIDKAIDKYDKTINNYKGLKSDWEGELRKCEEELKTLYEQQVINQEQKEKIKKLLDQTELKITDIKTQQQETEKNINILKEQQKQKEQELKNKEKEKKLTEEQIANSTNLSEIEKLNIKLTQINKEISSLVGQISHLNSQIGILESKQRMYENMLSNAIILRDSLQRDYVQLTSDEKKLFAKIKSVEERKAEIQKNIDEINQKLNKIESERDLYNALKDKYREMHTRMTTYEKENSFSFGNVFKVGFKAFDKVTDLIPAKYGMKIIGKSITFTRKFSQGATKATLILHEGHRLWHMYNEVVNENKESAPMITKETLDSYLNDINRDLAKLDADKKDCEKKIEEYKNRRDNNVLLSTETLEEEIQEEQRKKRKISVIDEYEKIINELDEKRKKIEDIDKLRIDKFALETDKLEFKIKERDIIREEIRQQNPNYARAQQRLKDKRQTKIPEMIMIPNK</sequence>
<accession>A0ABY7BT53</accession>
<evidence type="ECO:0000256" key="1">
    <source>
        <dbReference type="SAM" id="Coils"/>
    </source>
</evidence>
<feature type="coiled-coil region" evidence="1">
    <location>
        <begin position="79"/>
        <end position="217"/>
    </location>
</feature>
<dbReference type="PANTHER" id="PTHR43941:SF1">
    <property type="entry name" value="STRUCTURAL MAINTENANCE OF CHROMOSOMES PROTEIN 2"/>
    <property type="match status" value="1"/>
</dbReference>